<dbReference type="EMBL" id="BMAC01000088">
    <property type="protein sequence ID" value="GFP84531.1"/>
    <property type="molecule type" value="Genomic_DNA"/>
</dbReference>
<protein>
    <submittedName>
        <fullName evidence="1">Beta-galactosidase 9</fullName>
    </submittedName>
</protein>
<organism evidence="1 2">
    <name type="scientific">Phtheirospermum japonicum</name>
    <dbReference type="NCBI Taxonomy" id="374723"/>
    <lineage>
        <taxon>Eukaryota</taxon>
        <taxon>Viridiplantae</taxon>
        <taxon>Streptophyta</taxon>
        <taxon>Embryophyta</taxon>
        <taxon>Tracheophyta</taxon>
        <taxon>Spermatophyta</taxon>
        <taxon>Magnoliopsida</taxon>
        <taxon>eudicotyledons</taxon>
        <taxon>Gunneridae</taxon>
        <taxon>Pentapetalae</taxon>
        <taxon>asterids</taxon>
        <taxon>lamiids</taxon>
        <taxon>Lamiales</taxon>
        <taxon>Orobanchaceae</taxon>
        <taxon>Orobanchaceae incertae sedis</taxon>
        <taxon>Phtheirospermum</taxon>
    </lineage>
</organism>
<dbReference type="Proteomes" id="UP000653305">
    <property type="component" value="Unassembled WGS sequence"/>
</dbReference>
<keyword evidence="2" id="KW-1185">Reference proteome</keyword>
<evidence type="ECO:0000313" key="2">
    <source>
        <dbReference type="Proteomes" id="UP000653305"/>
    </source>
</evidence>
<dbReference type="OrthoDB" id="5511466at2759"/>
<dbReference type="InterPro" id="IPR009305">
    <property type="entry name" value="Mpo1-like"/>
</dbReference>
<gene>
    <name evidence="1" type="ORF">PHJA_000597000</name>
</gene>
<reference evidence="1" key="1">
    <citation type="submission" date="2020-07" db="EMBL/GenBank/DDBJ databases">
        <title>Ethylene signaling mediates host invasion by parasitic plants.</title>
        <authorList>
            <person name="Yoshida S."/>
        </authorList>
    </citation>
    <scope>NUCLEOTIDE SEQUENCE</scope>
    <source>
        <strain evidence="1">Okayama</strain>
    </source>
</reference>
<evidence type="ECO:0000313" key="1">
    <source>
        <dbReference type="EMBL" id="GFP84531.1"/>
    </source>
</evidence>
<comment type="caution">
    <text evidence="1">The sequence shown here is derived from an EMBL/GenBank/DDBJ whole genome shotgun (WGS) entry which is preliminary data.</text>
</comment>
<proteinExistence type="predicted"/>
<dbReference type="PANTHER" id="PTHR34205">
    <property type="entry name" value="TRANSMEMBRANE PROTEIN"/>
    <property type="match status" value="1"/>
</dbReference>
<dbReference type="Pfam" id="PF06127">
    <property type="entry name" value="Mpo1-like"/>
    <property type="match status" value="1"/>
</dbReference>
<dbReference type="AlphaFoldDB" id="A0A830BR85"/>
<name>A0A830BR85_9LAMI</name>
<dbReference type="PANTHER" id="PTHR34205:SF2">
    <property type="entry name" value="DUF962 DOMAIN-CONTAINING PROTEIN"/>
    <property type="match status" value="1"/>
</dbReference>
<accession>A0A830BR85</accession>
<sequence length="213" mass="24458">MNFRSMEESWPFYTSQHSKPATRRWHFIGTLCSNVPATFGHPFWSLLSDYKMFGLILTASTQALQRDSLSRSLHSGTLLATLVFFNTKVVPPYDGDACDFYDHHRPGPLLSYTYYGFDCQSYDEETTSFGNDEQSFMMVRMVDQLNTTWDKTDYLWYTTDVKTGPSERFLSGGKWPVLKVGIKGERLSLHSLDGSSSFEWVEGSYVTKRQPLT</sequence>